<protein>
    <submittedName>
        <fullName evidence="1">Uncharacterized protein</fullName>
    </submittedName>
</protein>
<evidence type="ECO:0000313" key="1">
    <source>
        <dbReference type="EMBL" id="KAH3773939.1"/>
    </source>
</evidence>
<sequence>MDTRYRRDTIKRDVCTHQTNKEDRDRFCDSLKIDINHLEPEQQEQLKSMLFEMRDVFSSGPLDLGNTDLVRHKIRLCDKQPRTSWTHK</sequence>
<evidence type="ECO:0000313" key="2">
    <source>
        <dbReference type="Proteomes" id="UP000828390"/>
    </source>
</evidence>
<dbReference type="AlphaFoldDB" id="A0A9D4E7X6"/>
<keyword evidence="2" id="KW-1185">Reference proteome</keyword>
<name>A0A9D4E7X6_DREPO</name>
<reference evidence="1" key="1">
    <citation type="journal article" date="2019" name="bioRxiv">
        <title>The Genome of the Zebra Mussel, Dreissena polymorpha: A Resource for Invasive Species Research.</title>
        <authorList>
            <person name="McCartney M.A."/>
            <person name="Auch B."/>
            <person name="Kono T."/>
            <person name="Mallez S."/>
            <person name="Zhang Y."/>
            <person name="Obille A."/>
            <person name="Becker A."/>
            <person name="Abrahante J.E."/>
            <person name="Garbe J."/>
            <person name="Badalamenti J.P."/>
            <person name="Herman A."/>
            <person name="Mangelson H."/>
            <person name="Liachko I."/>
            <person name="Sullivan S."/>
            <person name="Sone E.D."/>
            <person name="Koren S."/>
            <person name="Silverstein K.A.T."/>
            <person name="Beckman K.B."/>
            <person name="Gohl D.M."/>
        </authorList>
    </citation>
    <scope>NUCLEOTIDE SEQUENCE</scope>
    <source>
        <strain evidence="1">Duluth1</strain>
        <tissue evidence="1">Whole animal</tissue>
    </source>
</reference>
<reference evidence="1" key="2">
    <citation type="submission" date="2020-11" db="EMBL/GenBank/DDBJ databases">
        <authorList>
            <person name="McCartney M.A."/>
            <person name="Auch B."/>
            <person name="Kono T."/>
            <person name="Mallez S."/>
            <person name="Becker A."/>
            <person name="Gohl D.M."/>
            <person name="Silverstein K.A.T."/>
            <person name="Koren S."/>
            <person name="Bechman K.B."/>
            <person name="Herman A."/>
            <person name="Abrahante J.E."/>
            <person name="Garbe J."/>
        </authorList>
    </citation>
    <scope>NUCLEOTIDE SEQUENCE</scope>
    <source>
        <strain evidence="1">Duluth1</strain>
        <tissue evidence="1">Whole animal</tissue>
    </source>
</reference>
<proteinExistence type="predicted"/>
<accession>A0A9D4E7X6</accession>
<dbReference type="EMBL" id="JAIWYP010000009">
    <property type="protein sequence ID" value="KAH3773939.1"/>
    <property type="molecule type" value="Genomic_DNA"/>
</dbReference>
<organism evidence="1 2">
    <name type="scientific">Dreissena polymorpha</name>
    <name type="common">Zebra mussel</name>
    <name type="synonym">Mytilus polymorpha</name>
    <dbReference type="NCBI Taxonomy" id="45954"/>
    <lineage>
        <taxon>Eukaryota</taxon>
        <taxon>Metazoa</taxon>
        <taxon>Spiralia</taxon>
        <taxon>Lophotrochozoa</taxon>
        <taxon>Mollusca</taxon>
        <taxon>Bivalvia</taxon>
        <taxon>Autobranchia</taxon>
        <taxon>Heteroconchia</taxon>
        <taxon>Euheterodonta</taxon>
        <taxon>Imparidentia</taxon>
        <taxon>Neoheterodontei</taxon>
        <taxon>Myida</taxon>
        <taxon>Dreissenoidea</taxon>
        <taxon>Dreissenidae</taxon>
        <taxon>Dreissena</taxon>
    </lineage>
</organism>
<dbReference type="Proteomes" id="UP000828390">
    <property type="component" value="Unassembled WGS sequence"/>
</dbReference>
<gene>
    <name evidence="1" type="ORF">DPMN_175310</name>
</gene>
<comment type="caution">
    <text evidence="1">The sequence shown here is derived from an EMBL/GenBank/DDBJ whole genome shotgun (WGS) entry which is preliminary data.</text>
</comment>